<sequence>MTAFSILTNTQQVKYFYVCSFIHSAGICFCATCYV</sequence>
<proteinExistence type="predicted"/>
<name>A0A0E9UKG3_ANGAN</name>
<accession>A0A0E9UKG3</accession>
<protein>
    <submittedName>
        <fullName evidence="1">Uncharacterized protein</fullName>
    </submittedName>
</protein>
<dbReference type="AlphaFoldDB" id="A0A0E9UKG3"/>
<reference evidence="1" key="2">
    <citation type="journal article" date="2015" name="Fish Shellfish Immunol.">
        <title>Early steps in the European eel (Anguilla anguilla)-Vibrio vulnificus interaction in the gills: Role of the RtxA13 toxin.</title>
        <authorList>
            <person name="Callol A."/>
            <person name="Pajuelo D."/>
            <person name="Ebbesson L."/>
            <person name="Teles M."/>
            <person name="MacKenzie S."/>
            <person name="Amaro C."/>
        </authorList>
    </citation>
    <scope>NUCLEOTIDE SEQUENCE</scope>
</reference>
<reference evidence="1" key="1">
    <citation type="submission" date="2014-11" db="EMBL/GenBank/DDBJ databases">
        <authorList>
            <person name="Amaro Gonzalez C."/>
        </authorList>
    </citation>
    <scope>NUCLEOTIDE SEQUENCE</scope>
</reference>
<evidence type="ECO:0000313" key="1">
    <source>
        <dbReference type="EMBL" id="JAH66287.1"/>
    </source>
</evidence>
<dbReference type="EMBL" id="GBXM01042290">
    <property type="protein sequence ID" value="JAH66287.1"/>
    <property type="molecule type" value="Transcribed_RNA"/>
</dbReference>
<organism evidence="1">
    <name type="scientific">Anguilla anguilla</name>
    <name type="common">European freshwater eel</name>
    <name type="synonym">Muraena anguilla</name>
    <dbReference type="NCBI Taxonomy" id="7936"/>
    <lineage>
        <taxon>Eukaryota</taxon>
        <taxon>Metazoa</taxon>
        <taxon>Chordata</taxon>
        <taxon>Craniata</taxon>
        <taxon>Vertebrata</taxon>
        <taxon>Euteleostomi</taxon>
        <taxon>Actinopterygii</taxon>
        <taxon>Neopterygii</taxon>
        <taxon>Teleostei</taxon>
        <taxon>Anguilliformes</taxon>
        <taxon>Anguillidae</taxon>
        <taxon>Anguilla</taxon>
    </lineage>
</organism>